<name>A0AAJ6CHY6_9BASI</name>
<comment type="function">
    <text evidence="1">Ornithine decarboxylase (ODC) antizyme protein that negatively regulates ODC activity and intracellular polyamine biosynthesis in response to increased intracellular polyamine levels. Binds to ODC monomers, inhibiting the assembly of the functional ODC homodimer, and targets the monomers for ubiquitin-independent proteolytic destruction by the 26S proteasome.</text>
</comment>
<feature type="region of interest" description="Disordered" evidence="6">
    <location>
        <begin position="1"/>
        <end position="92"/>
    </location>
</feature>
<evidence type="ECO:0000256" key="1">
    <source>
        <dbReference type="ARBA" id="ARBA00002307"/>
    </source>
</evidence>
<dbReference type="Pfam" id="PF02100">
    <property type="entry name" value="ODC_AZ"/>
    <property type="match status" value="1"/>
</dbReference>
<dbReference type="GO" id="GO:0008073">
    <property type="term" value="F:ornithine decarboxylase inhibitor activity"/>
    <property type="evidence" value="ECO:0007669"/>
    <property type="project" value="InterPro"/>
</dbReference>
<evidence type="ECO:0000256" key="4">
    <source>
        <dbReference type="ARBA" id="ARBA00017712"/>
    </source>
</evidence>
<accession>A0AAJ6CHY6</accession>
<evidence type="ECO:0000256" key="5">
    <source>
        <dbReference type="ARBA" id="ARBA00022758"/>
    </source>
</evidence>
<evidence type="ECO:0000256" key="3">
    <source>
        <dbReference type="ARBA" id="ARBA00011486"/>
    </source>
</evidence>
<dbReference type="PANTHER" id="PTHR10279:SF10">
    <property type="entry name" value="ORNITHINE DECARBOXYLASE ANTIZYME"/>
    <property type="match status" value="1"/>
</dbReference>
<feature type="compositionally biased region" description="Low complexity" evidence="6">
    <location>
        <begin position="35"/>
        <end position="44"/>
    </location>
</feature>
<dbReference type="GO" id="GO:0005737">
    <property type="term" value="C:cytoplasm"/>
    <property type="evidence" value="ECO:0007669"/>
    <property type="project" value="TreeGrafter"/>
</dbReference>
<protein>
    <recommendedName>
        <fullName evidence="4">Ornithine decarboxylase antizyme</fullName>
    </recommendedName>
</protein>
<dbReference type="GO" id="GO:0005634">
    <property type="term" value="C:nucleus"/>
    <property type="evidence" value="ECO:0007669"/>
    <property type="project" value="TreeGrafter"/>
</dbReference>
<keyword evidence="5" id="KW-0688">Ribosomal frameshifting</keyword>
<dbReference type="GO" id="GO:0075523">
    <property type="term" value="P:viral translational frameshifting"/>
    <property type="evidence" value="ECO:0007669"/>
    <property type="project" value="UniProtKB-KW"/>
</dbReference>
<dbReference type="EMBL" id="CP119948">
    <property type="protein sequence ID" value="WFD00813.1"/>
    <property type="molecule type" value="Genomic_DNA"/>
</dbReference>
<evidence type="ECO:0000313" key="8">
    <source>
        <dbReference type="Proteomes" id="UP001219567"/>
    </source>
</evidence>
<dbReference type="SUPFAM" id="SSF55729">
    <property type="entry name" value="Acyl-CoA N-acyltransferases (Nat)"/>
    <property type="match status" value="1"/>
</dbReference>
<dbReference type="GO" id="GO:0045732">
    <property type="term" value="P:positive regulation of protein catabolic process"/>
    <property type="evidence" value="ECO:0007669"/>
    <property type="project" value="TreeGrafter"/>
</dbReference>
<dbReference type="InterPro" id="IPR016181">
    <property type="entry name" value="Acyl_CoA_acyltransferase"/>
</dbReference>
<reference evidence="7 8" key="1">
    <citation type="submission" date="2023-03" db="EMBL/GenBank/DDBJ databases">
        <title>Mating type loci evolution in Malassezia.</title>
        <authorList>
            <person name="Coelho M.A."/>
        </authorList>
    </citation>
    <scope>NUCLEOTIDE SEQUENCE [LARGE SCALE GENOMIC DNA]</scope>
    <source>
        <strain evidence="7 8">CBS 9725</strain>
    </source>
</reference>
<sequence>MPGISVPGRSASVRETTPSTTSAENIVSAQPIHLSTTVPISTLPLSPPPSPPLRPRRSPSDTARIAADHDTSLDPVREAEPHPATNRWLSDSMNPLDHTVQLLRHAAQFDVPSTPDMSPANQELHHYPTQAAEAFMRRIFLDWNHSGQFQAEDAGVELVCAGWTGAVAQKLDLPTSSQGKLPLNPGTRSLYVHMPRSCDRSLLRDHILQLLDLASERVRAERVVFCLERNLPDLHSLLRGLYYVGGHITPSRSNSLDSWTEFHAIPSLIFCSVHV</sequence>
<dbReference type="InterPro" id="IPR038581">
    <property type="entry name" value="ODC_AZ_sf"/>
</dbReference>
<evidence type="ECO:0000256" key="2">
    <source>
        <dbReference type="ARBA" id="ARBA00008796"/>
    </source>
</evidence>
<comment type="similarity">
    <text evidence="2">Belongs to the ODC antizyme family.</text>
</comment>
<dbReference type="Gene3D" id="3.40.630.60">
    <property type="match status" value="1"/>
</dbReference>
<feature type="compositionally biased region" description="Basic and acidic residues" evidence="6">
    <location>
        <begin position="66"/>
        <end position="81"/>
    </location>
</feature>
<evidence type="ECO:0000313" key="7">
    <source>
        <dbReference type="EMBL" id="WFD00813.1"/>
    </source>
</evidence>
<keyword evidence="8" id="KW-1185">Reference proteome</keyword>
<comment type="subunit">
    <text evidence="3">Interacts with ODC and thereby sterically blocks ODC homodimerization.</text>
</comment>
<dbReference type="PANTHER" id="PTHR10279">
    <property type="entry name" value="ORNITHINE DECARBOXYLASE ANTIZYME"/>
    <property type="match status" value="1"/>
</dbReference>
<feature type="compositionally biased region" description="Polar residues" evidence="6">
    <location>
        <begin position="13"/>
        <end position="28"/>
    </location>
</feature>
<gene>
    <name evidence="7" type="ORF">MYAM1_003565</name>
</gene>
<proteinExistence type="inferred from homology"/>
<dbReference type="InterPro" id="IPR002993">
    <property type="entry name" value="ODC_AZ"/>
</dbReference>
<dbReference type="Proteomes" id="UP001219567">
    <property type="component" value="Chromosome 6"/>
</dbReference>
<organism evidence="7 8">
    <name type="scientific">Malassezia yamatoensis</name>
    <dbReference type="NCBI Taxonomy" id="253288"/>
    <lineage>
        <taxon>Eukaryota</taxon>
        <taxon>Fungi</taxon>
        <taxon>Dikarya</taxon>
        <taxon>Basidiomycota</taxon>
        <taxon>Ustilaginomycotina</taxon>
        <taxon>Malasseziomycetes</taxon>
        <taxon>Malasseziales</taxon>
        <taxon>Malasseziaceae</taxon>
        <taxon>Malassezia</taxon>
    </lineage>
</organism>
<evidence type="ECO:0000256" key="6">
    <source>
        <dbReference type="SAM" id="MobiDB-lite"/>
    </source>
</evidence>
<dbReference type="AlphaFoldDB" id="A0AAJ6CHY6"/>